<gene>
    <name evidence="1" type="ORF">AVDCRST_MAG84-125</name>
</gene>
<protein>
    <submittedName>
        <fullName evidence="1">Uncharacterized protein</fullName>
    </submittedName>
</protein>
<proteinExistence type="predicted"/>
<accession>A0A6J4KCV7</accession>
<dbReference type="AlphaFoldDB" id="A0A6J4KCV7"/>
<reference evidence="1" key="1">
    <citation type="submission" date="2020-02" db="EMBL/GenBank/DDBJ databases">
        <authorList>
            <person name="Meier V. D."/>
        </authorList>
    </citation>
    <scope>NUCLEOTIDE SEQUENCE</scope>
    <source>
        <strain evidence="1">AVDCRST_MAG84</strain>
    </source>
</reference>
<sequence>MWNCGLAKPGFCVDLSLPNAKIVETGFLATYAWGMKLSEVLLEDTLKLMAPKDATANDRSWGSPSG</sequence>
<name>A0A6J4KCV7_9CYAN</name>
<organism evidence="1">
    <name type="scientific">uncultured Microcoleus sp</name>
    <dbReference type="NCBI Taxonomy" id="259945"/>
    <lineage>
        <taxon>Bacteria</taxon>
        <taxon>Bacillati</taxon>
        <taxon>Cyanobacteriota</taxon>
        <taxon>Cyanophyceae</taxon>
        <taxon>Oscillatoriophycideae</taxon>
        <taxon>Oscillatoriales</taxon>
        <taxon>Microcoleaceae</taxon>
        <taxon>Microcoleus</taxon>
        <taxon>environmental samples</taxon>
    </lineage>
</organism>
<dbReference type="EMBL" id="CADCTZ010000020">
    <property type="protein sequence ID" value="CAA9301459.1"/>
    <property type="molecule type" value="Genomic_DNA"/>
</dbReference>
<evidence type="ECO:0000313" key="1">
    <source>
        <dbReference type="EMBL" id="CAA9301459.1"/>
    </source>
</evidence>